<dbReference type="InterPro" id="IPR018309">
    <property type="entry name" value="Tscrpt_reg_PadR_C"/>
</dbReference>
<dbReference type="Pfam" id="PF03551">
    <property type="entry name" value="PadR"/>
    <property type="match status" value="1"/>
</dbReference>
<evidence type="ECO:0000256" key="1">
    <source>
        <dbReference type="SAM" id="Coils"/>
    </source>
</evidence>
<dbReference type="SUPFAM" id="SSF46785">
    <property type="entry name" value="Winged helix' DNA-binding domain"/>
    <property type="match status" value="1"/>
</dbReference>
<feature type="domain" description="Transcription regulator PadR C-terminal" evidence="3">
    <location>
        <begin position="94"/>
        <end position="175"/>
    </location>
</feature>
<accession>A0A1S8ND93</accession>
<protein>
    <submittedName>
        <fullName evidence="4">Transcriptional regulator PadR-like family protein</fullName>
    </submittedName>
</protein>
<dbReference type="InterPro" id="IPR036390">
    <property type="entry name" value="WH_DNA-bd_sf"/>
</dbReference>
<dbReference type="STRING" id="169679.CSACC_18760"/>
<gene>
    <name evidence="4" type="ORF">CLOSAC_13270</name>
</gene>
<dbReference type="Gene3D" id="1.10.10.10">
    <property type="entry name" value="Winged helix-like DNA-binding domain superfamily/Winged helix DNA-binding domain"/>
    <property type="match status" value="1"/>
</dbReference>
<reference evidence="4 5" key="1">
    <citation type="submission" date="2016-05" db="EMBL/GenBank/DDBJ databases">
        <title>Microbial solvent formation.</title>
        <authorList>
            <person name="Poehlein A."/>
            <person name="Montoya Solano J.D."/>
            <person name="Flitsch S."/>
            <person name="Krabben P."/>
            <person name="Duerre P."/>
            <person name="Daniel R."/>
        </authorList>
    </citation>
    <scope>NUCLEOTIDE SEQUENCE [LARGE SCALE GENOMIC DNA]</scope>
    <source>
        <strain evidence="4 5">L1-8</strain>
    </source>
</reference>
<feature type="domain" description="Transcription regulator PadR N-terminal" evidence="2">
    <location>
        <begin position="8"/>
        <end position="80"/>
    </location>
</feature>
<organism evidence="4 5">
    <name type="scientific">Clostridium saccharobutylicum</name>
    <dbReference type="NCBI Taxonomy" id="169679"/>
    <lineage>
        <taxon>Bacteria</taxon>
        <taxon>Bacillati</taxon>
        <taxon>Bacillota</taxon>
        <taxon>Clostridia</taxon>
        <taxon>Eubacteriales</taxon>
        <taxon>Clostridiaceae</taxon>
        <taxon>Clostridium</taxon>
    </lineage>
</organism>
<dbReference type="InterPro" id="IPR005149">
    <property type="entry name" value="Tscrpt_reg_PadR_N"/>
</dbReference>
<keyword evidence="1" id="KW-0175">Coiled coil</keyword>
<dbReference type="PANTHER" id="PTHR43252">
    <property type="entry name" value="TRANSCRIPTIONAL REGULATOR YQJI"/>
    <property type="match status" value="1"/>
</dbReference>
<sequence length="179" mass="21648">MRTIKYLVLGMINRNPMTGYDITKEFEKEWVDFWYADHSQIYPELRRLLKEELVSFEITVQGEKLQKKLYSITEKGKKDLVNWLLKEEDDLIPKDMFKLKVYFSEALSIEEVKENFNNQLRKHKMKLSSIKSEMEKIERLDYELTSEFCNYIVMQGAVFREEAYISWILWCLAYIDKIK</sequence>
<evidence type="ECO:0000313" key="4">
    <source>
        <dbReference type="EMBL" id="OOM14447.1"/>
    </source>
</evidence>
<comment type="caution">
    <text evidence="4">The sequence shown here is derived from an EMBL/GenBank/DDBJ whole genome shotgun (WGS) entry which is preliminary data.</text>
</comment>
<evidence type="ECO:0000313" key="5">
    <source>
        <dbReference type="Proteomes" id="UP000191154"/>
    </source>
</evidence>
<name>A0A1S8ND93_CLOSA</name>
<dbReference type="RefSeq" id="WP_077864710.1">
    <property type="nucleotide sequence ID" value="NZ_LZYZ01000002.1"/>
</dbReference>
<dbReference type="InterPro" id="IPR036388">
    <property type="entry name" value="WH-like_DNA-bd_sf"/>
</dbReference>
<dbReference type="Gene3D" id="6.10.140.190">
    <property type="match status" value="1"/>
</dbReference>
<dbReference type="Pfam" id="PF10400">
    <property type="entry name" value="Vir_act_alpha_C"/>
    <property type="match status" value="1"/>
</dbReference>
<dbReference type="AlphaFoldDB" id="A0A1S8ND93"/>
<proteinExistence type="predicted"/>
<evidence type="ECO:0000259" key="3">
    <source>
        <dbReference type="Pfam" id="PF10400"/>
    </source>
</evidence>
<feature type="coiled-coil region" evidence="1">
    <location>
        <begin position="113"/>
        <end position="140"/>
    </location>
</feature>
<dbReference type="PANTHER" id="PTHR43252:SF6">
    <property type="entry name" value="NEGATIVE TRANSCRIPTION REGULATOR PADR"/>
    <property type="match status" value="1"/>
</dbReference>
<dbReference type="EMBL" id="LZYZ01000002">
    <property type="protein sequence ID" value="OOM14447.1"/>
    <property type="molecule type" value="Genomic_DNA"/>
</dbReference>
<evidence type="ECO:0000259" key="2">
    <source>
        <dbReference type="Pfam" id="PF03551"/>
    </source>
</evidence>
<dbReference type="Proteomes" id="UP000191154">
    <property type="component" value="Unassembled WGS sequence"/>
</dbReference>